<reference evidence="2" key="1">
    <citation type="journal article" date="2022" name="Mol. Biol. Evol.">
        <title>Molecular phylogeny reveals the past transoceanic voyages of drywood termites (Isoptera, Kalotermitidae).</title>
        <authorList>
            <person name="Bucek A."/>
            <person name="Wang M."/>
            <person name="Sobotnik J."/>
            <person name="Hellemans S."/>
            <person name="Sillam-Dusses D."/>
            <person name="Mizumoto N."/>
            <person name="Stiblik P."/>
            <person name="Clitheroe C."/>
            <person name="Lu T."/>
            <person name="Gonzalez Plaza J.J."/>
            <person name="Mohagan A."/>
            <person name="Rafanomezantsoa J.J."/>
            <person name="Fisher B."/>
            <person name="Engel M.S."/>
            <person name="Roisin Y."/>
            <person name="Evans T.A."/>
            <person name="Scheffrahn R."/>
            <person name="Bourguignon T."/>
        </authorList>
    </citation>
    <scope>NUCLEOTIDE SEQUENCE</scope>
    <source>
        <strain evidence="2">CU_1490_0</strain>
    </source>
</reference>
<dbReference type="EMBL" id="OM991339">
    <property type="protein sequence ID" value="URX53179.1"/>
    <property type="molecule type" value="Genomic_DNA"/>
</dbReference>
<name>A0A8X8RGG7_9NEOP</name>
<evidence type="ECO:0000313" key="2">
    <source>
        <dbReference type="EMBL" id="URX53179.1"/>
    </source>
</evidence>
<proteinExistence type="predicted"/>
<gene>
    <name evidence="2" type="primary">ATP8</name>
</gene>
<evidence type="ECO:0000256" key="1">
    <source>
        <dbReference type="SAM" id="Phobius"/>
    </source>
</evidence>
<keyword evidence="1" id="KW-0812">Transmembrane</keyword>
<sequence>MPQMMPMSWSIMFIMFSMIFILFATTNYYINMPSTKIITKKKTLMKTLNWKW</sequence>
<keyword evidence="2" id="KW-0496">Mitochondrion</keyword>
<geneLocation type="mitochondrion" evidence="2"/>
<dbReference type="AlphaFoldDB" id="A0A8X8RGG7"/>
<keyword evidence="1" id="KW-0472">Membrane</keyword>
<feature type="transmembrane region" description="Helical" evidence="1">
    <location>
        <begin position="6"/>
        <end position="30"/>
    </location>
</feature>
<keyword evidence="1" id="KW-1133">Transmembrane helix</keyword>
<accession>A0A8X8RGG7</accession>
<organism evidence="2">
    <name type="scientific">Neotermes phragmosus</name>
    <dbReference type="NCBI Taxonomy" id="2942698"/>
    <lineage>
        <taxon>Eukaryota</taxon>
        <taxon>Metazoa</taxon>
        <taxon>Ecdysozoa</taxon>
        <taxon>Arthropoda</taxon>
        <taxon>Hexapoda</taxon>
        <taxon>Insecta</taxon>
        <taxon>Pterygota</taxon>
        <taxon>Neoptera</taxon>
        <taxon>Polyneoptera</taxon>
        <taxon>Dictyoptera</taxon>
        <taxon>Blattodea</taxon>
        <taxon>Blattoidea</taxon>
        <taxon>Termitoidae</taxon>
        <taxon>Kalotermitidae</taxon>
        <taxon>Neotermitinae</taxon>
        <taxon>Neotermes</taxon>
    </lineage>
</organism>
<protein>
    <submittedName>
        <fullName evidence="2">ATP synthase F0 subunit 8</fullName>
    </submittedName>
</protein>